<feature type="transmembrane region" description="Helical" evidence="1">
    <location>
        <begin position="16"/>
        <end position="41"/>
    </location>
</feature>
<keyword evidence="1" id="KW-0472">Membrane</keyword>
<accession>A0A919IMA2</accession>
<dbReference type="RefSeq" id="WP_203744064.1">
    <property type="nucleotide sequence ID" value="NZ_BAAAUC010000001.1"/>
</dbReference>
<evidence type="ECO:0000313" key="3">
    <source>
        <dbReference type="Proteomes" id="UP000619479"/>
    </source>
</evidence>
<dbReference type="AlphaFoldDB" id="A0A919IMA2"/>
<protein>
    <submittedName>
        <fullName evidence="2">Uncharacterized protein</fullName>
    </submittedName>
</protein>
<keyword evidence="1" id="KW-0812">Transmembrane</keyword>
<comment type="caution">
    <text evidence="2">The sequence shown here is derived from an EMBL/GenBank/DDBJ whole genome shotgun (WGS) entry which is preliminary data.</text>
</comment>
<gene>
    <name evidence="2" type="ORF">Acy02nite_48130</name>
</gene>
<organism evidence="2 3">
    <name type="scientific">Actinoplanes cyaneus</name>
    <dbReference type="NCBI Taxonomy" id="52696"/>
    <lineage>
        <taxon>Bacteria</taxon>
        <taxon>Bacillati</taxon>
        <taxon>Actinomycetota</taxon>
        <taxon>Actinomycetes</taxon>
        <taxon>Micromonosporales</taxon>
        <taxon>Micromonosporaceae</taxon>
        <taxon>Actinoplanes</taxon>
    </lineage>
</organism>
<proteinExistence type="predicted"/>
<dbReference type="Proteomes" id="UP000619479">
    <property type="component" value="Unassembled WGS sequence"/>
</dbReference>
<evidence type="ECO:0000256" key="1">
    <source>
        <dbReference type="SAM" id="Phobius"/>
    </source>
</evidence>
<evidence type="ECO:0000313" key="2">
    <source>
        <dbReference type="EMBL" id="GID66932.1"/>
    </source>
</evidence>
<reference evidence="2" key="1">
    <citation type="submission" date="2021-01" db="EMBL/GenBank/DDBJ databases">
        <title>Whole genome shotgun sequence of Actinoplanes cyaneus NBRC 14990.</title>
        <authorList>
            <person name="Komaki H."/>
            <person name="Tamura T."/>
        </authorList>
    </citation>
    <scope>NUCLEOTIDE SEQUENCE</scope>
    <source>
        <strain evidence="2">NBRC 14990</strain>
    </source>
</reference>
<keyword evidence="1" id="KW-1133">Transmembrane helix</keyword>
<name>A0A919IMA2_9ACTN</name>
<keyword evidence="3" id="KW-1185">Reference proteome</keyword>
<sequence>MAVVDPYRRWRKGVHYAGVVVVCLLTLAVLVSLVACLVGVFTNGRTG</sequence>
<dbReference type="EMBL" id="BOMH01000036">
    <property type="protein sequence ID" value="GID66932.1"/>
    <property type="molecule type" value="Genomic_DNA"/>
</dbReference>